<dbReference type="EMBL" id="MHTL01000004">
    <property type="protein sequence ID" value="OHA61134.1"/>
    <property type="molecule type" value="Genomic_DNA"/>
</dbReference>
<evidence type="ECO:0000313" key="3">
    <source>
        <dbReference type="EMBL" id="OHA61134.1"/>
    </source>
</evidence>
<dbReference type="InterPro" id="IPR036569">
    <property type="entry name" value="RpiB_LacA_LacB_sf"/>
</dbReference>
<dbReference type="PANTHER" id="PTHR30345">
    <property type="entry name" value="RIBOSE-5-PHOSPHATE ISOMERASE B"/>
    <property type="match status" value="1"/>
</dbReference>
<dbReference type="Pfam" id="PF02502">
    <property type="entry name" value="LacAB_rpiB"/>
    <property type="match status" value="1"/>
</dbReference>
<feature type="binding site" evidence="2">
    <location>
        <begin position="8"/>
        <end position="9"/>
    </location>
    <ligand>
        <name>D-ribulose 5-phosphate</name>
        <dbReference type="ChEBI" id="CHEBI:58121"/>
    </ligand>
</feature>
<dbReference type="GO" id="GO:0004751">
    <property type="term" value="F:ribose-5-phosphate isomerase activity"/>
    <property type="evidence" value="ECO:0007669"/>
    <property type="project" value="TreeGrafter"/>
</dbReference>
<protein>
    <recommendedName>
        <fullName evidence="5">Ribose-5-phosphate isomerase</fullName>
    </recommendedName>
</protein>
<evidence type="ECO:0000256" key="1">
    <source>
        <dbReference type="ARBA" id="ARBA00008754"/>
    </source>
</evidence>
<dbReference type="Proteomes" id="UP000177090">
    <property type="component" value="Unassembled WGS sequence"/>
</dbReference>
<dbReference type="PIRSF" id="PIRSF005384">
    <property type="entry name" value="RpiB_LacA_B"/>
    <property type="match status" value="1"/>
</dbReference>
<organism evidence="3 4">
    <name type="scientific">Candidatus Vogelbacteria bacterium RIFOXYD1_FULL_51_18</name>
    <dbReference type="NCBI Taxonomy" id="1802440"/>
    <lineage>
        <taxon>Bacteria</taxon>
        <taxon>Candidatus Vogeliibacteriota</taxon>
    </lineage>
</organism>
<sequence length="156" mass="17421">MQIFIAADHAGYELKRELKEFLKAEGYTVHDEGFFEFNEDDDYPDVVTIVAKQVGSDPAGSRGIVIGGSGQGEAMCANRVRGVRAAVLYSYHEDIVRFSRVHNDANVLALGARFISAEDSKRALQLWLTTDASEDERYQRRNLKLDGAVAMTENEF</sequence>
<feature type="binding site" evidence="2">
    <location>
        <position position="141"/>
    </location>
    <ligand>
        <name>D-ribulose 5-phosphate</name>
        <dbReference type="ChEBI" id="CHEBI:58121"/>
    </ligand>
</feature>
<comment type="similarity">
    <text evidence="1">Belongs to the LacAB/RpiB family.</text>
</comment>
<evidence type="ECO:0000256" key="2">
    <source>
        <dbReference type="PIRSR" id="PIRSR005384-2"/>
    </source>
</evidence>
<dbReference type="Gene3D" id="3.40.1400.10">
    <property type="entry name" value="Sugar-phosphate isomerase, RpiB/LacA/LacB"/>
    <property type="match status" value="1"/>
</dbReference>
<feature type="binding site" evidence="2">
    <location>
        <position position="113"/>
    </location>
    <ligand>
        <name>D-ribulose 5-phosphate</name>
        <dbReference type="ChEBI" id="CHEBI:58121"/>
    </ligand>
</feature>
<accession>A0A1G2QKF3</accession>
<dbReference type="InterPro" id="IPR003500">
    <property type="entry name" value="RpiB_LacA_LacB"/>
</dbReference>
<dbReference type="PANTHER" id="PTHR30345:SF0">
    <property type="entry name" value="DNA DAMAGE-REPAIR_TOLERATION PROTEIN DRT102"/>
    <property type="match status" value="1"/>
</dbReference>
<feature type="binding site" evidence="2">
    <location>
        <begin position="68"/>
        <end position="72"/>
    </location>
    <ligand>
        <name>D-ribulose 5-phosphate</name>
        <dbReference type="ChEBI" id="CHEBI:58121"/>
    </ligand>
</feature>
<name>A0A1G2QKF3_9BACT</name>
<gene>
    <name evidence="3" type="ORF">A2569_02245</name>
</gene>
<comment type="caution">
    <text evidence="3">The sequence shown here is derived from an EMBL/GenBank/DDBJ whole genome shotgun (WGS) entry which is preliminary data.</text>
</comment>
<evidence type="ECO:0008006" key="5">
    <source>
        <dbReference type="Google" id="ProtNLM"/>
    </source>
</evidence>
<dbReference type="STRING" id="1802440.A2569_02245"/>
<dbReference type="GO" id="GO:0019316">
    <property type="term" value="P:D-allose catabolic process"/>
    <property type="evidence" value="ECO:0007669"/>
    <property type="project" value="TreeGrafter"/>
</dbReference>
<dbReference type="NCBIfam" id="TIGR00689">
    <property type="entry name" value="rpiB_lacA_lacB"/>
    <property type="match status" value="1"/>
</dbReference>
<dbReference type="SUPFAM" id="SSF89623">
    <property type="entry name" value="Ribose/Galactose isomerase RpiB/AlsB"/>
    <property type="match status" value="1"/>
</dbReference>
<evidence type="ECO:0000313" key="4">
    <source>
        <dbReference type="Proteomes" id="UP000177090"/>
    </source>
</evidence>
<proteinExistence type="inferred from homology"/>
<reference evidence="3 4" key="1">
    <citation type="journal article" date="2016" name="Nat. Commun.">
        <title>Thousands of microbial genomes shed light on interconnected biogeochemical processes in an aquifer system.</title>
        <authorList>
            <person name="Anantharaman K."/>
            <person name="Brown C.T."/>
            <person name="Hug L.A."/>
            <person name="Sharon I."/>
            <person name="Castelle C.J."/>
            <person name="Probst A.J."/>
            <person name="Thomas B.C."/>
            <person name="Singh A."/>
            <person name="Wilkins M.J."/>
            <person name="Karaoz U."/>
            <person name="Brodie E.L."/>
            <person name="Williams K.H."/>
            <person name="Hubbard S.S."/>
            <person name="Banfield J.F."/>
        </authorList>
    </citation>
    <scope>NUCLEOTIDE SEQUENCE [LARGE SCALE GENOMIC DNA]</scope>
</reference>
<feature type="binding site" evidence="2">
    <location>
        <position position="137"/>
    </location>
    <ligand>
        <name>D-ribulose 5-phosphate</name>
        <dbReference type="ChEBI" id="CHEBI:58121"/>
    </ligand>
</feature>
<dbReference type="AlphaFoldDB" id="A0A1G2QKF3"/>
<dbReference type="GO" id="GO:0009052">
    <property type="term" value="P:pentose-phosphate shunt, non-oxidative branch"/>
    <property type="evidence" value="ECO:0007669"/>
    <property type="project" value="TreeGrafter"/>
</dbReference>
<feature type="binding site" evidence="2">
    <location>
        <position position="103"/>
    </location>
    <ligand>
        <name>D-ribulose 5-phosphate</name>
        <dbReference type="ChEBI" id="CHEBI:58121"/>
    </ligand>
</feature>